<keyword evidence="2" id="KW-0489">Methyltransferase</keyword>
<dbReference type="GO" id="GO:0008757">
    <property type="term" value="F:S-adenosylmethionine-dependent methyltransferase activity"/>
    <property type="evidence" value="ECO:0007669"/>
    <property type="project" value="InterPro"/>
</dbReference>
<reference evidence="2" key="1">
    <citation type="submission" date="2020-10" db="EMBL/GenBank/DDBJ databases">
        <title>Sequencing the genomes of 1000 actinobacteria strains.</title>
        <authorList>
            <person name="Klenk H.-P."/>
        </authorList>
    </citation>
    <scope>NUCLEOTIDE SEQUENCE</scope>
    <source>
        <strain evidence="2">DSM 45354</strain>
    </source>
</reference>
<keyword evidence="3" id="KW-1185">Reference proteome</keyword>
<organism evidence="2 3">
    <name type="scientific">Actinopolymorpha pittospori</name>
    <dbReference type="NCBI Taxonomy" id="648752"/>
    <lineage>
        <taxon>Bacteria</taxon>
        <taxon>Bacillati</taxon>
        <taxon>Actinomycetota</taxon>
        <taxon>Actinomycetes</taxon>
        <taxon>Propionibacteriales</taxon>
        <taxon>Actinopolymorphaceae</taxon>
        <taxon>Actinopolymorpha</taxon>
    </lineage>
</organism>
<dbReference type="SUPFAM" id="SSF53335">
    <property type="entry name" value="S-adenosyl-L-methionine-dependent methyltransferases"/>
    <property type="match status" value="1"/>
</dbReference>
<dbReference type="EMBL" id="JADBEM010000001">
    <property type="protein sequence ID" value="MBE1603896.1"/>
    <property type="molecule type" value="Genomic_DNA"/>
</dbReference>
<evidence type="ECO:0000313" key="2">
    <source>
        <dbReference type="EMBL" id="MBE1603896.1"/>
    </source>
</evidence>
<protein>
    <submittedName>
        <fullName evidence="2">SAM-dependent methyltransferase</fullName>
    </submittedName>
</protein>
<dbReference type="GO" id="GO:0032259">
    <property type="term" value="P:methylation"/>
    <property type="evidence" value="ECO:0007669"/>
    <property type="project" value="UniProtKB-KW"/>
</dbReference>
<dbReference type="InterPro" id="IPR013216">
    <property type="entry name" value="Methyltransf_11"/>
</dbReference>
<gene>
    <name evidence="2" type="ORF">HEB94_000744</name>
</gene>
<sequence length="140" mass="15910">MVSAATERLGRYGSRVTYRLADMNERDWADRLGGPFDAVVSAMAIHNVEEPELIERVYGDIFGLLRPGGALLTMDLLFPASQGLAELYRRDPTRRHNWDVRVNPADAESHLRWLRRAGFSEVDCVWKDLELGLLWALRAA</sequence>
<dbReference type="Pfam" id="PF08241">
    <property type="entry name" value="Methyltransf_11"/>
    <property type="match status" value="1"/>
</dbReference>
<proteinExistence type="predicted"/>
<evidence type="ECO:0000313" key="3">
    <source>
        <dbReference type="Proteomes" id="UP000638648"/>
    </source>
</evidence>
<dbReference type="Gene3D" id="3.40.50.150">
    <property type="entry name" value="Vaccinia Virus protein VP39"/>
    <property type="match status" value="1"/>
</dbReference>
<dbReference type="CDD" id="cd02440">
    <property type="entry name" value="AdoMet_MTases"/>
    <property type="match status" value="1"/>
</dbReference>
<feature type="domain" description="Methyltransferase type 11" evidence="1">
    <location>
        <begin position="1"/>
        <end position="72"/>
    </location>
</feature>
<name>A0A927MPA5_9ACTN</name>
<evidence type="ECO:0000259" key="1">
    <source>
        <dbReference type="Pfam" id="PF08241"/>
    </source>
</evidence>
<accession>A0A927MPA5</accession>
<comment type="caution">
    <text evidence="2">The sequence shown here is derived from an EMBL/GenBank/DDBJ whole genome shotgun (WGS) entry which is preliminary data.</text>
</comment>
<dbReference type="AlphaFoldDB" id="A0A927MPA5"/>
<keyword evidence="2" id="KW-0808">Transferase</keyword>
<dbReference type="Proteomes" id="UP000638648">
    <property type="component" value="Unassembled WGS sequence"/>
</dbReference>
<dbReference type="InterPro" id="IPR029063">
    <property type="entry name" value="SAM-dependent_MTases_sf"/>
</dbReference>